<comment type="similarity">
    <text evidence="2 7">Belongs to the ExbD/TolR family.</text>
</comment>
<evidence type="ECO:0000256" key="4">
    <source>
        <dbReference type="ARBA" id="ARBA00022692"/>
    </source>
</evidence>
<dbReference type="EMBL" id="CP019633">
    <property type="protein sequence ID" value="AQQ08965.1"/>
    <property type="molecule type" value="Genomic_DNA"/>
</dbReference>
<keyword evidence="3" id="KW-1003">Cell membrane</keyword>
<keyword evidence="5 8" id="KW-1133">Transmembrane helix</keyword>
<evidence type="ECO:0000313" key="10">
    <source>
        <dbReference type="Proteomes" id="UP000188273"/>
    </source>
</evidence>
<evidence type="ECO:0000256" key="5">
    <source>
        <dbReference type="ARBA" id="ARBA00022989"/>
    </source>
</evidence>
<dbReference type="PANTHER" id="PTHR30558">
    <property type="entry name" value="EXBD MEMBRANE COMPONENT OF PMF-DRIVEN MACROMOLECULE IMPORT SYSTEM"/>
    <property type="match status" value="1"/>
</dbReference>
<dbReference type="STRING" id="1940790.L21SP3_00759"/>
<dbReference type="OrthoDB" id="287326at2"/>
<sequence>MAFQQKRKYFSIRSNIVNRIKTSSSGLKFQITALTDIVFLLLVFFVATTRFRPTEGELPMGLPTTNLAGAASTVLIDPLIVELDTEQEGMIIRYGENEVVTETASPEAMDQIAANFFDYYTNQNRSVEDPLELSCSEDLKWDHLAKFYNIMYGLGIENITFLMD</sequence>
<reference evidence="10" key="1">
    <citation type="submission" date="2017-02" db="EMBL/GenBank/DDBJ databases">
        <title>Comparative genomics and description of representatives of a novel lineage of planctomycetes thriving in anoxic sediments.</title>
        <authorList>
            <person name="Spring S."/>
            <person name="Bunk B."/>
            <person name="Sproer C."/>
            <person name="Klenk H.-P."/>
        </authorList>
    </citation>
    <scope>NUCLEOTIDE SEQUENCE [LARGE SCALE GENOMIC DNA]</scope>
    <source>
        <strain evidence="10">L21-RPul-D3</strain>
    </source>
</reference>
<evidence type="ECO:0000256" key="8">
    <source>
        <dbReference type="SAM" id="Phobius"/>
    </source>
</evidence>
<dbReference type="Proteomes" id="UP000188273">
    <property type="component" value="Chromosome"/>
</dbReference>
<dbReference type="RefSeq" id="WP_077539430.1">
    <property type="nucleotide sequence ID" value="NZ_CP019633.1"/>
</dbReference>
<keyword evidence="6 8" id="KW-0472">Membrane</keyword>
<evidence type="ECO:0000256" key="1">
    <source>
        <dbReference type="ARBA" id="ARBA00004162"/>
    </source>
</evidence>
<proteinExistence type="inferred from homology"/>
<dbReference type="Pfam" id="PF02472">
    <property type="entry name" value="ExbD"/>
    <property type="match status" value="1"/>
</dbReference>
<evidence type="ECO:0000313" key="9">
    <source>
        <dbReference type="EMBL" id="AQQ08965.1"/>
    </source>
</evidence>
<evidence type="ECO:0000256" key="2">
    <source>
        <dbReference type="ARBA" id="ARBA00005811"/>
    </source>
</evidence>
<dbReference type="KEGG" id="pbu:L21SP3_00759"/>
<evidence type="ECO:0000256" key="6">
    <source>
        <dbReference type="ARBA" id="ARBA00023136"/>
    </source>
</evidence>
<dbReference type="GO" id="GO:0022857">
    <property type="term" value="F:transmembrane transporter activity"/>
    <property type="evidence" value="ECO:0007669"/>
    <property type="project" value="InterPro"/>
</dbReference>
<gene>
    <name evidence="9" type="ORF">L21SP3_00759</name>
</gene>
<organism evidence="9 10">
    <name type="scientific">Sedimentisphaera cyanobacteriorum</name>
    <dbReference type="NCBI Taxonomy" id="1940790"/>
    <lineage>
        <taxon>Bacteria</taxon>
        <taxon>Pseudomonadati</taxon>
        <taxon>Planctomycetota</taxon>
        <taxon>Phycisphaerae</taxon>
        <taxon>Sedimentisphaerales</taxon>
        <taxon>Sedimentisphaeraceae</taxon>
        <taxon>Sedimentisphaera</taxon>
    </lineage>
</organism>
<name>A0A1Q2HP05_9BACT</name>
<keyword evidence="7" id="KW-0653">Protein transport</keyword>
<keyword evidence="4 7" id="KW-0812">Transmembrane</keyword>
<dbReference type="AlphaFoldDB" id="A0A1Q2HP05"/>
<dbReference type="GO" id="GO:0005886">
    <property type="term" value="C:plasma membrane"/>
    <property type="evidence" value="ECO:0007669"/>
    <property type="project" value="UniProtKB-SubCell"/>
</dbReference>
<protein>
    <submittedName>
        <fullName evidence="9">Biopolymer transport protein ExbD/TolR</fullName>
    </submittedName>
</protein>
<accession>A0A1Q2HP05</accession>
<dbReference type="GO" id="GO:0015031">
    <property type="term" value="P:protein transport"/>
    <property type="evidence" value="ECO:0007669"/>
    <property type="project" value="UniProtKB-KW"/>
</dbReference>
<dbReference type="InterPro" id="IPR003400">
    <property type="entry name" value="ExbD"/>
</dbReference>
<comment type="subcellular location">
    <subcellularLocation>
        <location evidence="1">Cell membrane</location>
        <topology evidence="1">Single-pass membrane protein</topology>
    </subcellularLocation>
    <subcellularLocation>
        <location evidence="7">Cell membrane</location>
        <topology evidence="7">Single-pass type II membrane protein</topology>
    </subcellularLocation>
</comment>
<evidence type="ECO:0000256" key="3">
    <source>
        <dbReference type="ARBA" id="ARBA00022475"/>
    </source>
</evidence>
<evidence type="ECO:0000256" key="7">
    <source>
        <dbReference type="RuleBase" id="RU003879"/>
    </source>
</evidence>
<keyword evidence="7" id="KW-0813">Transport</keyword>
<keyword evidence="10" id="KW-1185">Reference proteome</keyword>
<dbReference type="PANTHER" id="PTHR30558:SF3">
    <property type="entry name" value="BIOPOLYMER TRANSPORT PROTEIN EXBD-RELATED"/>
    <property type="match status" value="1"/>
</dbReference>
<feature type="transmembrane region" description="Helical" evidence="8">
    <location>
        <begin position="29"/>
        <end position="47"/>
    </location>
</feature>